<sequence>MILSLTLLLLCQLAGEILARTFALPVPGPVVGMALLLGVLALRDRRPGGLPAPLVDGTLERTGKGLLAHLSLLFVPAGAGVIGRLDVLAAHGVALAVALVVSTALALVATVSTFSYVARRVGR</sequence>
<accession>A0A2U8WKV2</accession>
<evidence type="ECO:0000256" key="5">
    <source>
        <dbReference type="ARBA" id="ARBA00023136"/>
    </source>
</evidence>
<evidence type="ECO:0000256" key="1">
    <source>
        <dbReference type="ARBA" id="ARBA00004651"/>
    </source>
</evidence>
<dbReference type="InterPro" id="IPR005538">
    <property type="entry name" value="LrgA/CidA"/>
</dbReference>
<evidence type="ECO:0000313" key="7">
    <source>
        <dbReference type="EMBL" id="AWN45822.1"/>
    </source>
</evidence>
<keyword evidence="5 6" id="KW-0472">Membrane</keyword>
<keyword evidence="2" id="KW-1003">Cell membrane</keyword>
<evidence type="ECO:0000256" key="3">
    <source>
        <dbReference type="ARBA" id="ARBA00022692"/>
    </source>
</evidence>
<keyword evidence="3 6" id="KW-0812">Transmembrane</keyword>
<dbReference type="EMBL" id="CP029553">
    <property type="protein sequence ID" value="AWN45822.1"/>
    <property type="molecule type" value="Genomic_DNA"/>
</dbReference>
<feature type="transmembrane region" description="Helical" evidence="6">
    <location>
        <begin position="29"/>
        <end position="45"/>
    </location>
</feature>
<reference evidence="7 8" key="1">
    <citation type="submission" date="2018-05" db="EMBL/GenBank/DDBJ databases">
        <title>Complete Genome Sequence of Methylobacterium sp. 17Sr1-28.</title>
        <authorList>
            <person name="Srinivasan S."/>
        </authorList>
    </citation>
    <scope>NUCLEOTIDE SEQUENCE [LARGE SCALE GENOMIC DNA]</scope>
    <source>
        <strain evidence="7 8">17Sr1-28</strain>
    </source>
</reference>
<gene>
    <name evidence="7" type="ORF">DK419_05410</name>
</gene>
<dbReference type="GO" id="GO:0005886">
    <property type="term" value="C:plasma membrane"/>
    <property type="evidence" value="ECO:0007669"/>
    <property type="project" value="UniProtKB-SubCell"/>
</dbReference>
<comment type="subcellular location">
    <subcellularLocation>
        <location evidence="1">Cell membrane</location>
        <topology evidence="1">Multi-pass membrane protein</topology>
    </subcellularLocation>
</comment>
<dbReference type="PANTHER" id="PTHR33931">
    <property type="entry name" value="HOLIN-LIKE PROTEIN CIDA-RELATED"/>
    <property type="match status" value="1"/>
</dbReference>
<dbReference type="KEGG" id="mtea:DK419_05410"/>
<keyword evidence="4 6" id="KW-1133">Transmembrane helix</keyword>
<evidence type="ECO:0000256" key="4">
    <source>
        <dbReference type="ARBA" id="ARBA00022989"/>
    </source>
</evidence>
<evidence type="ECO:0000313" key="8">
    <source>
        <dbReference type="Proteomes" id="UP000245444"/>
    </source>
</evidence>
<evidence type="ECO:0000256" key="6">
    <source>
        <dbReference type="SAM" id="Phobius"/>
    </source>
</evidence>
<protein>
    <submittedName>
        <fullName evidence="7">CidA/LrgA family protein</fullName>
    </submittedName>
</protein>
<dbReference type="RefSeq" id="WP_109958180.1">
    <property type="nucleotide sequence ID" value="NZ_CP029553.1"/>
</dbReference>
<name>A0A2U8WKV2_9HYPH</name>
<feature type="transmembrane region" description="Helical" evidence="6">
    <location>
        <begin position="66"/>
        <end position="85"/>
    </location>
</feature>
<dbReference type="Pfam" id="PF03788">
    <property type="entry name" value="LrgA"/>
    <property type="match status" value="1"/>
</dbReference>
<dbReference type="Proteomes" id="UP000245444">
    <property type="component" value="Chromosome"/>
</dbReference>
<keyword evidence="8" id="KW-1185">Reference proteome</keyword>
<dbReference type="AlphaFoldDB" id="A0A2U8WKV2"/>
<evidence type="ECO:0000256" key="2">
    <source>
        <dbReference type="ARBA" id="ARBA00022475"/>
    </source>
</evidence>
<proteinExistence type="predicted"/>
<feature type="transmembrane region" description="Helical" evidence="6">
    <location>
        <begin position="91"/>
        <end position="118"/>
    </location>
</feature>
<dbReference type="PANTHER" id="PTHR33931:SF2">
    <property type="entry name" value="HOLIN-LIKE PROTEIN CIDA"/>
    <property type="match status" value="1"/>
</dbReference>
<organism evidence="7 8">
    <name type="scientific">Methylobacterium terrae</name>
    <dbReference type="NCBI Taxonomy" id="2202827"/>
    <lineage>
        <taxon>Bacteria</taxon>
        <taxon>Pseudomonadati</taxon>
        <taxon>Pseudomonadota</taxon>
        <taxon>Alphaproteobacteria</taxon>
        <taxon>Hyphomicrobiales</taxon>
        <taxon>Methylobacteriaceae</taxon>
        <taxon>Methylobacterium</taxon>
    </lineage>
</organism>
<dbReference type="OrthoDB" id="385012at2"/>